<evidence type="ECO:0000313" key="2">
    <source>
        <dbReference type="EMBL" id="GIZ02227.1"/>
    </source>
</evidence>
<accession>A0AAV4Y7V3</accession>
<feature type="transmembrane region" description="Helical" evidence="1">
    <location>
        <begin position="20"/>
        <end position="39"/>
    </location>
</feature>
<organism evidence="2 3">
    <name type="scientific">Caerostris extrusa</name>
    <name type="common">Bark spider</name>
    <name type="synonym">Caerostris bankana</name>
    <dbReference type="NCBI Taxonomy" id="172846"/>
    <lineage>
        <taxon>Eukaryota</taxon>
        <taxon>Metazoa</taxon>
        <taxon>Ecdysozoa</taxon>
        <taxon>Arthropoda</taxon>
        <taxon>Chelicerata</taxon>
        <taxon>Arachnida</taxon>
        <taxon>Araneae</taxon>
        <taxon>Araneomorphae</taxon>
        <taxon>Entelegynae</taxon>
        <taxon>Araneoidea</taxon>
        <taxon>Araneidae</taxon>
        <taxon>Caerostris</taxon>
    </lineage>
</organism>
<evidence type="ECO:0000256" key="1">
    <source>
        <dbReference type="SAM" id="Phobius"/>
    </source>
</evidence>
<dbReference type="EMBL" id="BPLR01018779">
    <property type="protein sequence ID" value="GIZ02227.1"/>
    <property type="molecule type" value="Genomic_DNA"/>
</dbReference>
<comment type="caution">
    <text evidence="2">The sequence shown here is derived from an EMBL/GenBank/DDBJ whole genome shotgun (WGS) entry which is preliminary data.</text>
</comment>
<dbReference type="Proteomes" id="UP001054945">
    <property type="component" value="Unassembled WGS sequence"/>
</dbReference>
<evidence type="ECO:0000313" key="3">
    <source>
        <dbReference type="Proteomes" id="UP001054945"/>
    </source>
</evidence>
<proteinExistence type="predicted"/>
<keyword evidence="3" id="KW-1185">Reference proteome</keyword>
<keyword evidence="1" id="KW-1133">Transmembrane helix</keyword>
<keyword evidence="1" id="KW-0472">Membrane</keyword>
<protein>
    <submittedName>
        <fullName evidence="2">Uncharacterized protein</fullName>
    </submittedName>
</protein>
<dbReference type="AlphaFoldDB" id="A0AAV4Y7V3"/>
<name>A0AAV4Y7V3_CAEEX</name>
<keyword evidence="1" id="KW-0812">Transmembrane</keyword>
<reference evidence="2 3" key="1">
    <citation type="submission" date="2021-06" db="EMBL/GenBank/DDBJ databases">
        <title>Caerostris extrusa draft genome.</title>
        <authorList>
            <person name="Kono N."/>
            <person name="Arakawa K."/>
        </authorList>
    </citation>
    <scope>NUCLEOTIDE SEQUENCE [LARGE SCALE GENOMIC DNA]</scope>
</reference>
<gene>
    <name evidence="2" type="ORF">CEXT_394741</name>
</gene>
<sequence>MQKYSLSILLSKKQLADASIQEALGVLAAVLIMFVLINFEGRGCATAVACRGSSAQRKEEVKGSGTGYWQRGPYYWHLGNVTCSPWSLMNTLGPRFFCFHLKRQLIVWLSAEN</sequence>